<evidence type="ECO:0000256" key="2">
    <source>
        <dbReference type="ARBA" id="ARBA00023315"/>
    </source>
</evidence>
<dbReference type="RefSeq" id="XP_040635379.1">
    <property type="nucleotide sequence ID" value="XM_040778048.1"/>
</dbReference>
<keyword evidence="1" id="KW-0808">Transferase</keyword>
<dbReference type="Pfam" id="PF02458">
    <property type="entry name" value="Transferase"/>
    <property type="match status" value="1"/>
</dbReference>
<organism evidence="3 4">
    <name type="scientific">Aspergillus ruber (strain CBS 135680)</name>
    <dbReference type="NCBI Taxonomy" id="1388766"/>
    <lineage>
        <taxon>Eukaryota</taxon>
        <taxon>Fungi</taxon>
        <taxon>Dikarya</taxon>
        <taxon>Ascomycota</taxon>
        <taxon>Pezizomycotina</taxon>
        <taxon>Eurotiomycetes</taxon>
        <taxon>Eurotiomycetidae</taxon>
        <taxon>Eurotiales</taxon>
        <taxon>Aspergillaceae</taxon>
        <taxon>Aspergillus</taxon>
        <taxon>Aspergillus subgen. Aspergillus</taxon>
    </lineage>
</organism>
<name>A0A017S4Y2_ASPRC</name>
<dbReference type="InterPro" id="IPR051283">
    <property type="entry name" value="Sec_Metabolite_Acyltrans"/>
</dbReference>
<dbReference type="GO" id="GO:0016746">
    <property type="term" value="F:acyltransferase activity"/>
    <property type="evidence" value="ECO:0007669"/>
    <property type="project" value="UniProtKB-KW"/>
</dbReference>
<dbReference type="PANTHER" id="PTHR31896:SF64">
    <property type="entry name" value="TRICHOTHECENE 3-O-ACETYLTRANSFERASE"/>
    <property type="match status" value="1"/>
</dbReference>
<accession>A0A017S4Y2</accession>
<evidence type="ECO:0000313" key="3">
    <source>
        <dbReference type="EMBL" id="EYE91689.1"/>
    </source>
</evidence>
<dbReference type="STRING" id="1388766.A0A017S4Y2"/>
<dbReference type="PANTHER" id="PTHR31896">
    <property type="entry name" value="FAMILY REGULATORY PROTEIN, PUTATIVE (AFU_ORTHOLOGUE AFUA_3G14730)-RELATED"/>
    <property type="match status" value="1"/>
</dbReference>
<dbReference type="OrthoDB" id="1862401at2759"/>
<reference evidence="4" key="1">
    <citation type="journal article" date="2014" name="Nat. Commun.">
        <title>Genomic adaptations of the halophilic Dead Sea filamentous fungus Eurotium rubrum.</title>
        <authorList>
            <person name="Kis-Papo T."/>
            <person name="Weig A.R."/>
            <person name="Riley R."/>
            <person name="Persoh D."/>
            <person name="Salamov A."/>
            <person name="Sun H."/>
            <person name="Lipzen A."/>
            <person name="Wasser S.P."/>
            <person name="Rambold G."/>
            <person name="Grigoriev I.V."/>
            <person name="Nevo E."/>
        </authorList>
    </citation>
    <scope>NUCLEOTIDE SEQUENCE [LARGE SCALE GENOMIC DNA]</scope>
    <source>
        <strain evidence="4">CBS 135680</strain>
    </source>
</reference>
<evidence type="ECO:0000256" key="1">
    <source>
        <dbReference type="ARBA" id="ARBA00022679"/>
    </source>
</evidence>
<proteinExistence type="predicted"/>
<protein>
    <submittedName>
        <fullName evidence="3">Uncharacterized protein</fullName>
    </submittedName>
</protein>
<evidence type="ECO:0000313" key="4">
    <source>
        <dbReference type="Proteomes" id="UP000019804"/>
    </source>
</evidence>
<dbReference type="GeneID" id="63693172"/>
<dbReference type="InterPro" id="IPR023213">
    <property type="entry name" value="CAT-like_dom_sf"/>
</dbReference>
<keyword evidence="2" id="KW-0012">Acyltransferase</keyword>
<dbReference type="Gene3D" id="3.30.559.10">
    <property type="entry name" value="Chloramphenicol acetyltransferase-like domain"/>
    <property type="match status" value="2"/>
</dbReference>
<gene>
    <name evidence="3" type="ORF">EURHEDRAFT_234519</name>
</gene>
<sequence length="450" mass="50042">MNQGQGESFNKGKESKMTTNEYQLSDLDKTMPDHMFTLFLIYPKPSDFNLENTILSLKKSLANAEDEIPLIASQLKFNNTTPSLIPSKSIDLQVRNLLDEHKSYSDLAAHSFPPTDLDREILLPAGDSSPACRLQLNIIQGGLILAFGANHMVFDLSSAHAVLSLLCRGSKIYSSNCSGEMPTYQADIRRDAFKASSQSTSLSKQDLIQRLPAHRIINSPPLTSTPTTRGVLYEIREPAIQTLKDRCKPLGVKYLSTYDCITAWLWTSITRVRSSERQKIDSQSSFFHPVNLRNRFPAAVPSNYIGNAVGVARAGPLDISCLLGENGLSIAASQIRESIQNVNMDIFSNLAALYQALAPTEQLVFDMDTQTGMDLMMTSWYGIDNADYDFGWGTPQAVRTYNIAISGRNVIFPNCDSSSRRYELFVVLPVAEQDGLQQDKDFLTFFSICK</sequence>
<dbReference type="EMBL" id="KK088442">
    <property type="protein sequence ID" value="EYE91689.1"/>
    <property type="molecule type" value="Genomic_DNA"/>
</dbReference>
<keyword evidence="4" id="KW-1185">Reference proteome</keyword>
<dbReference type="AlphaFoldDB" id="A0A017S4Y2"/>
<dbReference type="HOGENOM" id="CLU_026450_2_1_1"/>
<dbReference type="Proteomes" id="UP000019804">
    <property type="component" value="Unassembled WGS sequence"/>
</dbReference>